<dbReference type="CDD" id="cd00610">
    <property type="entry name" value="OAT_like"/>
    <property type="match status" value="1"/>
</dbReference>
<evidence type="ECO:0000256" key="4">
    <source>
        <dbReference type="ARBA" id="ARBA00018543"/>
    </source>
</evidence>
<dbReference type="FunFam" id="3.40.640.10:FF:000029">
    <property type="entry name" value="4-aminobutyrate aminotransferase, mitochondrial"/>
    <property type="match status" value="1"/>
</dbReference>
<dbReference type="InterPro" id="IPR049704">
    <property type="entry name" value="Aminotrans_3_PPA_site"/>
</dbReference>
<dbReference type="STRING" id="41047.A0A397HWH1"/>
<keyword evidence="5" id="KW-0032">Aminotransferase</keyword>
<dbReference type="Gene3D" id="3.40.640.10">
    <property type="entry name" value="Type I PLP-dependent aspartate aminotransferase-like (Major domain)"/>
    <property type="match status" value="1"/>
</dbReference>
<dbReference type="AlphaFoldDB" id="A0A397HWH1"/>
<keyword evidence="6" id="KW-0808">Transferase</keyword>
<dbReference type="SUPFAM" id="SSF53383">
    <property type="entry name" value="PLP-dependent transferases"/>
    <property type="match status" value="1"/>
</dbReference>
<dbReference type="GO" id="GO:0034386">
    <property type="term" value="F:4-aminobutyrate:2-oxoglutarate transaminase activity"/>
    <property type="evidence" value="ECO:0007669"/>
    <property type="project" value="UniProtKB-EC"/>
</dbReference>
<comment type="caution">
    <text evidence="12">The sequence shown here is derived from an EMBL/GenBank/DDBJ whole genome shotgun (WGS) entry which is preliminary data.</text>
</comment>
<protein>
    <recommendedName>
        <fullName evidence="4">4-aminobutyrate aminotransferase</fullName>
        <ecNumber evidence="3">2.6.1.19</ecNumber>
    </recommendedName>
    <alternativeName>
        <fullName evidence="9">GABA aminotransferase</fullName>
    </alternativeName>
    <alternativeName>
        <fullName evidence="8">Gamma-amino-N-butyrate transaminase</fullName>
    </alternativeName>
</protein>
<dbReference type="Gene3D" id="3.90.1150.10">
    <property type="entry name" value="Aspartate Aminotransferase, domain 1"/>
    <property type="match status" value="1"/>
</dbReference>
<proteinExistence type="inferred from homology"/>
<comment type="cofactor">
    <cofactor evidence="1">
        <name>pyridoxal 5'-phosphate</name>
        <dbReference type="ChEBI" id="CHEBI:597326"/>
    </cofactor>
</comment>
<evidence type="ECO:0000256" key="3">
    <source>
        <dbReference type="ARBA" id="ARBA00012912"/>
    </source>
</evidence>
<evidence type="ECO:0000256" key="10">
    <source>
        <dbReference type="ARBA" id="ARBA00048021"/>
    </source>
</evidence>
<reference evidence="12" key="1">
    <citation type="submission" date="2018-08" db="EMBL/GenBank/DDBJ databases">
        <title>Draft genome sequence of azole-resistant Aspergillus thermomutatus (Neosartorya pseudofischeri) strain HMR AF 39, isolated from a human nasal aspirate.</title>
        <authorList>
            <person name="Parent-Michaud M."/>
            <person name="Dufresne P.J."/>
            <person name="Fournier E."/>
            <person name="Martineau C."/>
            <person name="Moreira S."/>
            <person name="Perkins V."/>
            <person name="De Repentigny L."/>
            <person name="Dufresne S.F."/>
        </authorList>
    </citation>
    <scope>NUCLEOTIDE SEQUENCE [LARGE SCALE GENOMIC DNA]</scope>
    <source>
        <strain evidence="12">HMR AF 39</strain>
    </source>
</reference>
<evidence type="ECO:0000256" key="6">
    <source>
        <dbReference type="ARBA" id="ARBA00022679"/>
    </source>
</evidence>
<evidence type="ECO:0000256" key="2">
    <source>
        <dbReference type="ARBA" id="ARBA00008954"/>
    </source>
</evidence>
<evidence type="ECO:0000256" key="8">
    <source>
        <dbReference type="ARBA" id="ARBA00030204"/>
    </source>
</evidence>
<organism evidence="12 13">
    <name type="scientific">Aspergillus thermomutatus</name>
    <name type="common">Neosartorya pseudofischeri</name>
    <dbReference type="NCBI Taxonomy" id="41047"/>
    <lineage>
        <taxon>Eukaryota</taxon>
        <taxon>Fungi</taxon>
        <taxon>Dikarya</taxon>
        <taxon>Ascomycota</taxon>
        <taxon>Pezizomycotina</taxon>
        <taxon>Eurotiomycetes</taxon>
        <taxon>Eurotiomycetidae</taxon>
        <taxon>Eurotiales</taxon>
        <taxon>Aspergillaceae</taxon>
        <taxon>Aspergillus</taxon>
        <taxon>Aspergillus subgen. Fumigati</taxon>
    </lineage>
</organism>
<evidence type="ECO:0000256" key="1">
    <source>
        <dbReference type="ARBA" id="ARBA00001933"/>
    </source>
</evidence>
<evidence type="ECO:0000313" key="12">
    <source>
        <dbReference type="EMBL" id="RHZ66358.1"/>
    </source>
</evidence>
<dbReference type="PROSITE" id="PS00600">
    <property type="entry name" value="AA_TRANSFER_CLASS_3"/>
    <property type="match status" value="1"/>
</dbReference>
<dbReference type="InterPro" id="IPR015422">
    <property type="entry name" value="PyrdxlP-dep_Trfase_small"/>
</dbReference>
<sequence length="467" mass="51517">MASALSEPPGPSILTAVPGPSTNAIKRELDVVFDARTTQIVIDYDKSYGNYLVDVDGNCFLDVYAQIASIAVGYNNPTLIQAAQSPDMVSALVNRPAIGNFPSQGWLNLLREGLMRVAPRGCTQVFTAQSGSEANELAFKAAFMAYRRKQRGPDNQPWSTCELETAMKNQAPGSPDLAILSFKDSFHGRGLGSLSATRSKPVHKMDIPSFKWPQATFPRLKYPLEEHEDDNHAEEQRCLQEVEHILASWHCPVAGVIVEPIQSEGGDNHASPAFFQGLQALTKKHGIYLIVDEVQTGFGATGRFWGHEHWELPAAPDIVTFSKKAQTAGYFFSDAMLRPDKAYRQFNTWMGDAARVTLSNAVINEILSKNLVEHTARIGDILYERLAALSTKFPQLIYNLRGRGKGTYIAFDTPDASSLLKEMRNVGINLGSCGVSTIRLRPMLIFGEEHIPLLLDGFEKVFARSGR</sequence>
<gene>
    <name evidence="12" type="ORF">CDV56_108109</name>
</gene>
<dbReference type="OrthoDB" id="10260828at2759"/>
<dbReference type="InterPro" id="IPR004631">
    <property type="entry name" value="4NH2But_aminotransferase_euk"/>
</dbReference>
<evidence type="ECO:0000256" key="5">
    <source>
        <dbReference type="ARBA" id="ARBA00022576"/>
    </source>
</evidence>
<dbReference type="GeneID" id="38130083"/>
<dbReference type="VEuPathDB" id="FungiDB:CDV56_108109"/>
<dbReference type="InterPro" id="IPR015424">
    <property type="entry name" value="PyrdxlP-dep_Trfase"/>
</dbReference>
<dbReference type="Pfam" id="PF00202">
    <property type="entry name" value="Aminotran_3"/>
    <property type="match status" value="1"/>
</dbReference>
<dbReference type="InterPro" id="IPR005814">
    <property type="entry name" value="Aminotrans_3"/>
</dbReference>
<dbReference type="GO" id="GO:0005739">
    <property type="term" value="C:mitochondrion"/>
    <property type="evidence" value="ECO:0007669"/>
    <property type="project" value="TreeGrafter"/>
</dbReference>
<dbReference type="RefSeq" id="XP_026618206.1">
    <property type="nucleotide sequence ID" value="XM_026761728.1"/>
</dbReference>
<dbReference type="EC" id="2.6.1.19" evidence="3"/>
<accession>A0A397HWH1</accession>
<dbReference type="PANTHER" id="PTHR43206">
    <property type="entry name" value="AMINOTRANSFERASE"/>
    <property type="match status" value="1"/>
</dbReference>
<keyword evidence="7 11" id="KW-0663">Pyridoxal phosphate</keyword>
<dbReference type="GO" id="GO:0009450">
    <property type="term" value="P:gamma-aminobutyric acid catabolic process"/>
    <property type="evidence" value="ECO:0007669"/>
    <property type="project" value="TreeGrafter"/>
</dbReference>
<dbReference type="InterPro" id="IPR015421">
    <property type="entry name" value="PyrdxlP-dep_Trfase_major"/>
</dbReference>
<dbReference type="GO" id="GO:0030170">
    <property type="term" value="F:pyridoxal phosphate binding"/>
    <property type="evidence" value="ECO:0007669"/>
    <property type="project" value="InterPro"/>
</dbReference>
<dbReference type="PIRSF" id="PIRSF000521">
    <property type="entry name" value="Transaminase_4ab_Lys_Orn"/>
    <property type="match status" value="1"/>
</dbReference>
<evidence type="ECO:0000256" key="7">
    <source>
        <dbReference type="ARBA" id="ARBA00022898"/>
    </source>
</evidence>
<comment type="similarity">
    <text evidence="2 11">Belongs to the class-III pyridoxal-phosphate-dependent aminotransferase family.</text>
</comment>
<keyword evidence="13" id="KW-1185">Reference proteome</keyword>
<dbReference type="NCBIfam" id="TIGR00699">
    <property type="entry name" value="GABAtrns_euk"/>
    <property type="match status" value="1"/>
</dbReference>
<dbReference type="PANTHER" id="PTHR43206:SF1">
    <property type="entry name" value="4-AMINOBUTYRATE AMINOTRANSFERASE, MITOCHONDRIAL"/>
    <property type="match status" value="1"/>
</dbReference>
<dbReference type="EMBL" id="NKHU02000012">
    <property type="protein sequence ID" value="RHZ66358.1"/>
    <property type="molecule type" value="Genomic_DNA"/>
</dbReference>
<dbReference type="Proteomes" id="UP000215305">
    <property type="component" value="Unassembled WGS sequence"/>
</dbReference>
<evidence type="ECO:0000256" key="9">
    <source>
        <dbReference type="ARBA" id="ARBA00031787"/>
    </source>
</evidence>
<comment type="catalytic activity">
    <reaction evidence="10">
        <text>4-aminobutanoate + 2-oxoglutarate = succinate semialdehyde + L-glutamate</text>
        <dbReference type="Rhea" id="RHEA:23352"/>
        <dbReference type="ChEBI" id="CHEBI:16810"/>
        <dbReference type="ChEBI" id="CHEBI:29985"/>
        <dbReference type="ChEBI" id="CHEBI:57706"/>
        <dbReference type="ChEBI" id="CHEBI:59888"/>
        <dbReference type="EC" id="2.6.1.19"/>
    </reaction>
</comment>
<evidence type="ECO:0000313" key="13">
    <source>
        <dbReference type="Proteomes" id="UP000215305"/>
    </source>
</evidence>
<evidence type="ECO:0000256" key="11">
    <source>
        <dbReference type="RuleBase" id="RU003560"/>
    </source>
</evidence>
<name>A0A397HWH1_ASPTH</name>